<dbReference type="EnsemblPlants" id="TuG1812G0200000584.01.T01">
    <property type="protein sequence ID" value="TuG1812G0200000584.01.T01"/>
    <property type="gene ID" value="TuG1812G0200000584.01"/>
</dbReference>
<dbReference type="Gramene" id="TuG1812G0200000584.01.T01">
    <property type="protein sequence ID" value="TuG1812G0200000584.01.T01"/>
    <property type="gene ID" value="TuG1812G0200000584.01"/>
</dbReference>
<dbReference type="AlphaFoldDB" id="A0A8R7P9J1"/>
<protein>
    <submittedName>
        <fullName evidence="2">Uncharacterized protein</fullName>
    </submittedName>
</protein>
<sequence length="94" mass="10675">MTEKKINGLQDQLMGLEASLAEALSTIEAIEANIDMMGKKNLDEAIMWYNKFLGFEVFAGEGVRFVFNKVGMQRRRACSLLVLHCLIFILFENV</sequence>
<feature type="coiled-coil region" evidence="1">
    <location>
        <begin position="6"/>
        <end position="33"/>
    </location>
</feature>
<accession>A0A8R7P9J1</accession>
<reference evidence="2" key="3">
    <citation type="submission" date="2022-06" db="UniProtKB">
        <authorList>
            <consortium name="EnsemblPlants"/>
        </authorList>
    </citation>
    <scope>IDENTIFICATION</scope>
</reference>
<organism evidence="2 3">
    <name type="scientific">Triticum urartu</name>
    <name type="common">Red wild einkorn</name>
    <name type="synonym">Crithodium urartu</name>
    <dbReference type="NCBI Taxonomy" id="4572"/>
    <lineage>
        <taxon>Eukaryota</taxon>
        <taxon>Viridiplantae</taxon>
        <taxon>Streptophyta</taxon>
        <taxon>Embryophyta</taxon>
        <taxon>Tracheophyta</taxon>
        <taxon>Spermatophyta</taxon>
        <taxon>Magnoliopsida</taxon>
        <taxon>Liliopsida</taxon>
        <taxon>Poales</taxon>
        <taxon>Poaceae</taxon>
        <taxon>BOP clade</taxon>
        <taxon>Pooideae</taxon>
        <taxon>Triticodae</taxon>
        <taxon>Triticeae</taxon>
        <taxon>Triticinae</taxon>
        <taxon>Triticum</taxon>
    </lineage>
</organism>
<reference evidence="2" key="2">
    <citation type="submission" date="2018-03" db="EMBL/GenBank/DDBJ databases">
        <title>The Triticum urartu genome reveals the dynamic nature of wheat genome evolution.</title>
        <authorList>
            <person name="Ling H."/>
            <person name="Ma B."/>
            <person name="Shi X."/>
            <person name="Liu H."/>
            <person name="Dong L."/>
            <person name="Sun H."/>
            <person name="Cao Y."/>
            <person name="Gao Q."/>
            <person name="Zheng S."/>
            <person name="Li Y."/>
            <person name="Yu Y."/>
            <person name="Du H."/>
            <person name="Qi M."/>
            <person name="Li Y."/>
            <person name="Yu H."/>
            <person name="Cui Y."/>
            <person name="Wang N."/>
            <person name="Chen C."/>
            <person name="Wu H."/>
            <person name="Zhao Y."/>
            <person name="Zhang J."/>
            <person name="Li Y."/>
            <person name="Zhou W."/>
            <person name="Zhang B."/>
            <person name="Hu W."/>
            <person name="Eijk M."/>
            <person name="Tang J."/>
            <person name="Witsenboer H."/>
            <person name="Zhao S."/>
            <person name="Li Z."/>
            <person name="Zhang A."/>
            <person name="Wang D."/>
            <person name="Liang C."/>
        </authorList>
    </citation>
    <scope>NUCLEOTIDE SEQUENCE [LARGE SCALE GENOMIC DNA]</scope>
    <source>
        <strain evidence="2">cv. G1812</strain>
    </source>
</reference>
<proteinExistence type="predicted"/>
<name>A0A8R7P9J1_TRIUA</name>
<keyword evidence="3" id="KW-1185">Reference proteome</keyword>
<dbReference type="Proteomes" id="UP000015106">
    <property type="component" value="Chromosome 2"/>
</dbReference>
<keyword evidence="1" id="KW-0175">Coiled coil</keyword>
<evidence type="ECO:0000256" key="1">
    <source>
        <dbReference type="SAM" id="Coils"/>
    </source>
</evidence>
<evidence type="ECO:0000313" key="2">
    <source>
        <dbReference type="EnsemblPlants" id="TuG1812G0200000584.01.T01"/>
    </source>
</evidence>
<reference evidence="3" key="1">
    <citation type="journal article" date="2013" name="Nature">
        <title>Draft genome of the wheat A-genome progenitor Triticum urartu.</title>
        <authorList>
            <person name="Ling H.Q."/>
            <person name="Zhao S."/>
            <person name="Liu D."/>
            <person name="Wang J."/>
            <person name="Sun H."/>
            <person name="Zhang C."/>
            <person name="Fan H."/>
            <person name="Li D."/>
            <person name="Dong L."/>
            <person name="Tao Y."/>
            <person name="Gao C."/>
            <person name="Wu H."/>
            <person name="Li Y."/>
            <person name="Cui Y."/>
            <person name="Guo X."/>
            <person name="Zheng S."/>
            <person name="Wang B."/>
            <person name="Yu K."/>
            <person name="Liang Q."/>
            <person name="Yang W."/>
            <person name="Lou X."/>
            <person name="Chen J."/>
            <person name="Feng M."/>
            <person name="Jian J."/>
            <person name="Zhang X."/>
            <person name="Luo G."/>
            <person name="Jiang Y."/>
            <person name="Liu J."/>
            <person name="Wang Z."/>
            <person name="Sha Y."/>
            <person name="Zhang B."/>
            <person name="Wu H."/>
            <person name="Tang D."/>
            <person name="Shen Q."/>
            <person name="Xue P."/>
            <person name="Zou S."/>
            <person name="Wang X."/>
            <person name="Liu X."/>
            <person name="Wang F."/>
            <person name="Yang Y."/>
            <person name="An X."/>
            <person name="Dong Z."/>
            <person name="Zhang K."/>
            <person name="Zhang X."/>
            <person name="Luo M.C."/>
            <person name="Dvorak J."/>
            <person name="Tong Y."/>
            <person name="Wang J."/>
            <person name="Yang H."/>
            <person name="Li Z."/>
            <person name="Wang D."/>
            <person name="Zhang A."/>
            <person name="Wang J."/>
        </authorList>
    </citation>
    <scope>NUCLEOTIDE SEQUENCE</scope>
    <source>
        <strain evidence="3">cv. G1812</strain>
    </source>
</reference>
<evidence type="ECO:0000313" key="3">
    <source>
        <dbReference type="Proteomes" id="UP000015106"/>
    </source>
</evidence>